<dbReference type="CDD" id="cd22086">
    <property type="entry name" value="F-box_EMI"/>
    <property type="match status" value="1"/>
</dbReference>
<dbReference type="KEGG" id="fas:105267057"/>
<dbReference type="PANTHER" id="PTHR15493">
    <property type="entry name" value="F-BOX ONLY PROTEIN 5 AND 43"/>
    <property type="match status" value="1"/>
</dbReference>
<keyword evidence="2" id="KW-0479">Metal-binding</keyword>
<keyword evidence="3" id="KW-0863">Zinc-finger</keyword>
<accession>A0A9R1U1P0</accession>
<dbReference type="GO" id="GO:0005634">
    <property type="term" value="C:nucleus"/>
    <property type="evidence" value="ECO:0007669"/>
    <property type="project" value="TreeGrafter"/>
</dbReference>
<comment type="pathway">
    <text evidence="1">Protein modification; protein ubiquitination.</text>
</comment>
<dbReference type="Gene3D" id="2.20.25.20">
    <property type="match status" value="1"/>
</dbReference>
<dbReference type="RefSeq" id="XP_011303961.1">
    <property type="nucleotide sequence ID" value="XM_011305659.1"/>
</dbReference>
<name>A0A9R1U1P0_9HYME</name>
<dbReference type="Gene3D" id="1.20.1280.50">
    <property type="match status" value="1"/>
</dbReference>
<keyword evidence="4" id="KW-0833">Ubl conjugation pathway</keyword>
<evidence type="ECO:0000259" key="7">
    <source>
        <dbReference type="PROSITE" id="PS51872"/>
    </source>
</evidence>
<evidence type="ECO:0000256" key="1">
    <source>
        <dbReference type="ARBA" id="ARBA00004906"/>
    </source>
</evidence>
<feature type="region of interest" description="Disordered" evidence="6">
    <location>
        <begin position="1"/>
        <end position="61"/>
    </location>
</feature>
<dbReference type="OrthoDB" id="9984940at2759"/>
<dbReference type="SUPFAM" id="SSF81383">
    <property type="entry name" value="F-box domain"/>
    <property type="match status" value="1"/>
</dbReference>
<dbReference type="SUPFAM" id="SSF57850">
    <property type="entry name" value="RING/U-box"/>
    <property type="match status" value="1"/>
</dbReference>
<dbReference type="InterPro" id="IPR047147">
    <property type="entry name" value="FBX5_43"/>
</dbReference>
<dbReference type="GO" id="GO:0008270">
    <property type="term" value="F:zinc ion binding"/>
    <property type="evidence" value="ECO:0007669"/>
    <property type="project" value="UniProtKB-KW"/>
</dbReference>
<evidence type="ECO:0000256" key="2">
    <source>
        <dbReference type="ARBA" id="ARBA00022723"/>
    </source>
</evidence>
<dbReference type="GO" id="GO:0045835">
    <property type="term" value="P:negative regulation of meiotic nuclear division"/>
    <property type="evidence" value="ECO:0007669"/>
    <property type="project" value="InterPro"/>
</dbReference>
<evidence type="ECO:0000256" key="4">
    <source>
        <dbReference type="ARBA" id="ARBA00022786"/>
    </source>
</evidence>
<dbReference type="Pfam" id="PF12937">
    <property type="entry name" value="F-box-like"/>
    <property type="match status" value="1"/>
</dbReference>
<proteinExistence type="predicted"/>
<dbReference type="GeneID" id="105267057"/>
<evidence type="ECO:0000256" key="3">
    <source>
        <dbReference type="ARBA" id="ARBA00022771"/>
    </source>
</evidence>
<evidence type="ECO:0000256" key="5">
    <source>
        <dbReference type="ARBA" id="ARBA00022833"/>
    </source>
</evidence>
<evidence type="ECO:0000256" key="6">
    <source>
        <dbReference type="SAM" id="MobiDB-lite"/>
    </source>
</evidence>
<reference evidence="9" key="1">
    <citation type="submission" date="2025-08" db="UniProtKB">
        <authorList>
            <consortium name="RefSeq"/>
        </authorList>
    </citation>
    <scope>IDENTIFICATION</scope>
    <source>
        <strain evidence="9">USDA-PBARC FA_bdor</strain>
        <tissue evidence="9">Whole organism</tissue>
    </source>
</reference>
<dbReference type="InterPro" id="IPR044064">
    <property type="entry name" value="ZF_ZBR"/>
</dbReference>
<dbReference type="AlphaFoldDB" id="A0A9R1U1P0"/>
<evidence type="ECO:0000313" key="9">
    <source>
        <dbReference type="RefSeq" id="XP_011303961.1"/>
    </source>
</evidence>
<keyword evidence="5" id="KW-0862">Zinc</keyword>
<protein>
    <recommendedName>
        <fullName evidence="7">ZBR-type domain-containing protein</fullName>
    </recommendedName>
</protein>
<sequence length="470" mass="52904">MSDSIQDIEMSDVSRIVDTPHSMPSHPRSLHTSDSMDSGYLSLTPHSFGTPSTINRRPPTKRHYWLRSERWQQERRSRSKLNTLINASAEFAEGSDLEHLDSVLEGTTTEDESFECVRDQSALESRYSFRKGLREYRNRVRKCQRASAVAPASIAILSPPPSPAIPSASFMACEPIHEDIQQNLVKTAQSTPYDPQVTIPSVEITFSPRTSKSPGEGFASVERKEFSNLSLGGGDIKPKRLDFNLRTHRGYRIRSIPDVTGRETVDILQLLGERSNHVEIVSKILGYLRAEDLCAVSMVSRTWRSICGKDVLANMRRITHICVRQSTKENLRLVRKVKESGIQESPKSRYTRGYLVSVQNFLQVPKRTPRSPPISPSKIKFHSFVKASKSLAPTERLFSCPKCTFACHVDNEKNVGTCTRKGCRTEFCTYCLSTPHTGSCKTPLLATPTKRKTPPLIVGSKQSKRNLRRL</sequence>
<dbReference type="PANTHER" id="PTHR15493:SF9">
    <property type="entry name" value="GH14043P"/>
    <property type="match status" value="1"/>
</dbReference>
<dbReference type="PROSITE" id="PS51872">
    <property type="entry name" value="ZF_ZBR"/>
    <property type="match status" value="1"/>
</dbReference>
<dbReference type="InterPro" id="IPR001810">
    <property type="entry name" value="F-box_dom"/>
</dbReference>
<feature type="compositionally biased region" description="Polar residues" evidence="6">
    <location>
        <begin position="44"/>
        <end position="55"/>
    </location>
</feature>
<organism evidence="8 9">
    <name type="scientific">Fopius arisanus</name>
    <dbReference type="NCBI Taxonomy" id="64838"/>
    <lineage>
        <taxon>Eukaryota</taxon>
        <taxon>Metazoa</taxon>
        <taxon>Ecdysozoa</taxon>
        <taxon>Arthropoda</taxon>
        <taxon>Hexapoda</taxon>
        <taxon>Insecta</taxon>
        <taxon>Pterygota</taxon>
        <taxon>Neoptera</taxon>
        <taxon>Endopterygota</taxon>
        <taxon>Hymenoptera</taxon>
        <taxon>Apocrita</taxon>
        <taxon>Ichneumonoidea</taxon>
        <taxon>Braconidae</taxon>
        <taxon>Opiinae</taxon>
        <taxon>Fopius</taxon>
    </lineage>
</organism>
<dbReference type="InterPro" id="IPR036047">
    <property type="entry name" value="F-box-like_dom_sf"/>
</dbReference>
<dbReference type="GO" id="GO:0007088">
    <property type="term" value="P:regulation of mitotic nuclear division"/>
    <property type="evidence" value="ECO:0007669"/>
    <property type="project" value="InterPro"/>
</dbReference>
<feature type="domain" description="ZBR-type" evidence="7">
    <location>
        <begin position="396"/>
        <end position="443"/>
    </location>
</feature>
<keyword evidence="8" id="KW-1185">Reference proteome</keyword>
<feature type="region of interest" description="Disordered" evidence="6">
    <location>
        <begin position="451"/>
        <end position="470"/>
    </location>
</feature>
<gene>
    <name evidence="9" type="primary">LOC105267057</name>
</gene>
<evidence type="ECO:0000313" key="8">
    <source>
        <dbReference type="Proteomes" id="UP000694866"/>
    </source>
</evidence>
<dbReference type="Proteomes" id="UP000694866">
    <property type="component" value="Unplaced"/>
</dbReference>